<comment type="caution">
    <text evidence="6">The sequence shown here is derived from an EMBL/GenBank/DDBJ whole genome shotgun (WGS) entry which is preliminary data.</text>
</comment>
<dbReference type="AlphaFoldDB" id="M2PN35"/>
<gene>
    <name evidence="6" type="ORF">HMPREF9943_00762</name>
</gene>
<dbReference type="Proteomes" id="UP000011758">
    <property type="component" value="Unassembled WGS sequence"/>
</dbReference>
<dbReference type="GO" id="GO:0046872">
    <property type="term" value="F:metal ion binding"/>
    <property type="evidence" value="ECO:0007669"/>
    <property type="project" value="UniProtKB-KW"/>
</dbReference>
<dbReference type="SUPFAM" id="SSF56281">
    <property type="entry name" value="Metallo-hydrolase/oxidoreductase"/>
    <property type="match status" value="1"/>
</dbReference>
<dbReference type="Gene3D" id="3.60.15.10">
    <property type="entry name" value="Ribonuclease Z/Hydroxyacylglutathione hydrolase-like"/>
    <property type="match status" value="1"/>
</dbReference>
<name>M2PN35_9FIRM</name>
<dbReference type="SMART" id="SM00849">
    <property type="entry name" value="Lactamase_B"/>
    <property type="match status" value="1"/>
</dbReference>
<dbReference type="Pfam" id="PF00753">
    <property type="entry name" value="Lactamase_B"/>
    <property type="match status" value="1"/>
</dbReference>
<evidence type="ECO:0000313" key="7">
    <source>
        <dbReference type="Proteomes" id="UP000011758"/>
    </source>
</evidence>
<dbReference type="eggNOG" id="COG0491">
    <property type="taxonomic scope" value="Bacteria"/>
</dbReference>
<evidence type="ECO:0000256" key="4">
    <source>
        <dbReference type="ARBA" id="ARBA00022833"/>
    </source>
</evidence>
<keyword evidence="4" id="KW-0862">Zinc</keyword>
<comment type="cofactor">
    <cofactor evidence="1">
        <name>Zn(2+)</name>
        <dbReference type="ChEBI" id="CHEBI:29105"/>
    </cofactor>
</comment>
<dbReference type="InterPro" id="IPR051453">
    <property type="entry name" value="MBL_Glyoxalase_II"/>
</dbReference>
<dbReference type="InterPro" id="IPR036866">
    <property type="entry name" value="RibonucZ/Hydroxyglut_hydro"/>
</dbReference>
<reference evidence="6 7" key="1">
    <citation type="submission" date="2013-02" db="EMBL/GenBank/DDBJ databases">
        <title>The Genome Sequence of Lactobacillus catenaformis F0143.</title>
        <authorList>
            <consortium name="The Broad Institute Genome Sequencing Platform"/>
            <person name="Earl A."/>
            <person name="Ward D."/>
            <person name="Feldgarden M."/>
            <person name="Gevers D."/>
            <person name="Izard J."/>
            <person name="Blanton J.M."/>
            <person name="Mathney J."/>
            <person name="Dewhirst F.E."/>
            <person name="Young S.K."/>
            <person name="Zeng Q."/>
            <person name="Gargeya S."/>
            <person name="Fitzgerald M."/>
            <person name="Haas B."/>
            <person name="Abouelleil A."/>
            <person name="Alvarado L."/>
            <person name="Arachchi H.M."/>
            <person name="Berlin A."/>
            <person name="Chapman S.B."/>
            <person name="Gearin G."/>
            <person name="Goldberg J."/>
            <person name="Griggs A."/>
            <person name="Gujja S."/>
            <person name="Hansen M."/>
            <person name="Heiman D."/>
            <person name="Howarth C."/>
            <person name="Larimer J."/>
            <person name="Lui A."/>
            <person name="MacDonald P.J.P."/>
            <person name="McCowen C."/>
            <person name="Montmayeur A."/>
            <person name="Murphy C."/>
            <person name="Neiman D."/>
            <person name="Pearson M."/>
            <person name="Priest M."/>
            <person name="Roberts A."/>
            <person name="Saif S."/>
            <person name="Shea T."/>
            <person name="Sisk P."/>
            <person name="Stolte C."/>
            <person name="Sykes S."/>
            <person name="Wortman J."/>
            <person name="Nusbaum C."/>
            <person name="Birren B."/>
        </authorList>
    </citation>
    <scope>NUCLEOTIDE SEQUENCE [LARGE SCALE GENOMIC DNA]</scope>
    <source>
        <strain evidence="6 7">OT 569</strain>
    </source>
</reference>
<dbReference type="PANTHER" id="PTHR46233">
    <property type="entry name" value="HYDROXYACYLGLUTATHIONE HYDROLASE GLOC"/>
    <property type="match status" value="1"/>
</dbReference>
<dbReference type="BioCyc" id="ECAT999415-HMP:GTTI-784-MONOMER"/>
<evidence type="ECO:0000313" key="6">
    <source>
        <dbReference type="EMBL" id="EMD16984.1"/>
    </source>
</evidence>
<evidence type="ECO:0000259" key="5">
    <source>
        <dbReference type="SMART" id="SM00849"/>
    </source>
</evidence>
<dbReference type="OrthoDB" id="9802248at2"/>
<keyword evidence="2" id="KW-0479">Metal-binding</keyword>
<organism evidence="6 7">
    <name type="scientific">Eggerthia catenaformis OT 569 = DSM 20559</name>
    <dbReference type="NCBI Taxonomy" id="999415"/>
    <lineage>
        <taxon>Bacteria</taxon>
        <taxon>Bacillati</taxon>
        <taxon>Bacillota</taxon>
        <taxon>Erysipelotrichia</taxon>
        <taxon>Erysipelotrichales</taxon>
        <taxon>Coprobacillaceae</taxon>
        <taxon>Eggerthia</taxon>
    </lineage>
</organism>
<keyword evidence="3" id="KW-0378">Hydrolase</keyword>
<proteinExistence type="predicted"/>
<dbReference type="PANTHER" id="PTHR46233:SF3">
    <property type="entry name" value="HYDROXYACYLGLUTATHIONE HYDROLASE GLOC"/>
    <property type="match status" value="1"/>
</dbReference>
<evidence type="ECO:0000256" key="2">
    <source>
        <dbReference type="ARBA" id="ARBA00022723"/>
    </source>
</evidence>
<dbReference type="EMBL" id="AGEJ01000012">
    <property type="protein sequence ID" value="EMD16984.1"/>
    <property type="molecule type" value="Genomic_DNA"/>
</dbReference>
<evidence type="ECO:0000256" key="3">
    <source>
        <dbReference type="ARBA" id="ARBA00022801"/>
    </source>
</evidence>
<dbReference type="GO" id="GO:0016787">
    <property type="term" value="F:hydrolase activity"/>
    <property type="evidence" value="ECO:0007669"/>
    <property type="project" value="UniProtKB-KW"/>
</dbReference>
<sequence>MIKKFILEFLQENCYLVINNHKAICIDPGYPIKPVIKYLSDHNILLEAILLTHAHYDHIAGIPELMNFNKDIKIYASLDSSKILKDPIYNLSNQFGKEFRYYGHIELFSEKMTFLDQSVQIIPSPGHLCGSVLIYFEKENALFTGDSLFKGNIGRYDFPGSSITDMSDTCFMLSQLKFDATVYSGHGPETTLKIEQIDNPYLQNK</sequence>
<feature type="domain" description="Metallo-beta-lactamase" evidence="5">
    <location>
        <begin position="11"/>
        <end position="186"/>
    </location>
</feature>
<dbReference type="RefSeq" id="WP_004802196.1">
    <property type="nucleotide sequence ID" value="NZ_AUGJ01000008.1"/>
</dbReference>
<keyword evidence="7" id="KW-1185">Reference proteome</keyword>
<dbReference type="CDD" id="cd06262">
    <property type="entry name" value="metallo-hydrolase-like_MBL-fold"/>
    <property type="match status" value="1"/>
</dbReference>
<evidence type="ECO:0000256" key="1">
    <source>
        <dbReference type="ARBA" id="ARBA00001947"/>
    </source>
</evidence>
<protein>
    <recommendedName>
        <fullName evidence="5">Metallo-beta-lactamase domain-containing protein</fullName>
    </recommendedName>
</protein>
<accession>M2PN35</accession>
<dbReference type="STRING" id="999415.HMPREF9943_00762"/>
<dbReference type="InterPro" id="IPR001279">
    <property type="entry name" value="Metallo-B-lactamas"/>
</dbReference>